<feature type="chain" id="PRO_5016422003" description="Polymer-forming protein" evidence="1">
    <location>
        <begin position="22"/>
        <end position="219"/>
    </location>
</feature>
<dbReference type="Gene3D" id="2.160.10.10">
    <property type="entry name" value="Hexapeptide repeat proteins"/>
    <property type="match status" value="1"/>
</dbReference>
<accession>A0A318E3E9</accession>
<feature type="signal peptide" evidence="1">
    <location>
        <begin position="1"/>
        <end position="21"/>
    </location>
</feature>
<reference evidence="2 3" key="1">
    <citation type="submission" date="2018-04" db="EMBL/GenBank/DDBJ databases">
        <title>Genomic Encyclopedia of Type Strains, Phase IV (KMG-IV): sequencing the most valuable type-strain genomes for metagenomic binning, comparative biology and taxonomic classification.</title>
        <authorList>
            <person name="Goeker M."/>
        </authorList>
    </citation>
    <scope>NUCLEOTIDE SEQUENCE [LARGE SCALE GENOMIC DNA]</scope>
    <source>
        <strain evidence="2 3">DSM 104150</strain>
    </source>
</reference>
<name>A0A318E3E9_9GAMM</name>
<dbReference type="Proteomes" id="UP000248330">
    <property type="component" value="Unassembled WGS sequence"/>
</dbReference>
<dbReference type="AlphaFoldDB" id="A0A318E3E9"/>
<comment type="caution">
    <text evidence="2">The sequence shown here is derived from an EMBL/GenBank/DDBJ whole genome shotgun (WGS) entry which is preliminary data.</text>
</comment>
<keyword evidence="1" id="KW-0732">Signal</keyword>
<dbReference type="RefSeq" id="WP_110266630.1">
    <property type="nucleotide sequence ID" value="NZ_CAKZQT010000005.1"/>
</dbReference>
<dbReference type="InterPro" id="IPR011004">
    <property type="entry name" value="Trimer_LpxA-like_sf"/>
</dbReference>
<dbReference type="SUPFAM" id="SSF51161">
    <property type="entry name" value="Trimeric LpxA-like enzymes"/>
    <property type="match status" value="1"/>
</dbReference>
<proteinExistence type="predicted"/>
<dbReference type="EMBL" id="QICN01000012">
    <property type="protein sequence ID" value="PXV64630.1"/>
    <property type="molecule type" value="Genomic_DNA"/>
</dbReference>
<sequence>MSRLRPFAFAALLALPLAACADINVGRIDSPGSSFDTVNGSIRVGANSVVGDLETVNGSVFLGDDSRGEDLETVNGDIHVGDNVRIDSAETVNGDIVAGVELRCSGDLETVNGDIRLGRGADVDESVVTVNGRILLDGARVRGALEIVSGEIETGRGSKIGAITVHEARGSKTSKGKPRVTVGADSVVGPIVFEQAGELRVHRSARVGKISGVEPVYFD</sequence>
<evidence type="ECO:0000313" key="3">
    <source>
        <dbReference type="Proteomes" id="UP000248330"/>
    </source>
</evidence>
<organism evidence="2 3">
    <name type="scientific">Sinimarinibacterium flocculans</name>
    <dbReference type="NCBI Taxonomy" id="985250"/>
    <lineage>
        <taxon>Bacteria</taxon>
        <taxon>Pseudomonadati</taxon>
        <taxon>Pseudomonadota</taxon>
        <taxon>Gammaproteobacteria</taxon>
        <taxon>Nevskiales</taxon>
        <taxon>Nevskiaceae</taxon>
        <taxon>Sinimarinibacterium</taxon>
    </lineage>
</organism>
<evidence type="ECO:0000256" key="1">
    <source>
        <dbReference type="SAM" id="SignalP"/>
    </source>
</evidence>
<evidence type="ECO:0000313" key="2">
    <source>
        <dbReference type="EMBL" id="PXV64630.1"/>
    </source>
</evidence>
<evidence type="ECO:0008006" key="4">
    <source>
        <dbReference type="Google" id="ProtNLM"/>
    </source>
</evidence>
<keyword evidence="3" id="KW-1185">Reference proteome</keyword>
<gene>
    <name evidence="2" type="ORF">C8D93_11280</name>
</gene>
<dbReference type="OrthoDB" id="5959358at2"/>
<protein>
    <recommendedName>
        <fullName evidence="4">Polymer-forming protein</fullName>
    </recommendedName>
</protein>